<reference evidence="1 2" key="1">
    <citation type="submission" date="2021-06" db="EMBL/GenBank/DDBJ databases">
        <title>Caerostris extrusa draft genome.</title>
        <authorList>
            <person name="Kono N."/>
            <person name="Arakawa K."/>
        </authorList>
    </citation>
    <scope>NUCLEOTIDE SEQUENCE [LARGE SCALE GENOMIC DNA]</scope>
</reference>
<gene>
    <name evidence="1" type="ORF">CEXT_31431</name>
</gene>
<sequence length="124" mass="14283">MNDEDSFLNVIDNDRVTFLYSQQVFIHLLLKGNCLQTQNLKQARKGYDLKIILKGDSELRTFVEVSSADEDGWSLLPLVALFRQLTSLLQTREVQGRSQLPSEDMYRDPFNIRSSVPRVGLFQC</sequence>
<accession>A0AAV4SZ30</accession>
<comment type="caution">
    <text evidence="1">The sequence shown here is derived from an EMBL/GenBank/DDBJ whole genome shotgun (WGS) entry which is preliminary data.</text>
</comment>
<name>A0AAV4SZ30_CAEEX</name>
<evidence type="ECO:0000313" key="1">
    <source>
        <dbReference type="EMBL" id="GIY38416.1"/>
    </source>
</evidence>
<organism evidence="1 2">
    <name type="scientific">Caerostris extrusa</name>
    <name type="common">Bark spider</name>
    <name type="synonym">Caerostris bankana</name>
    <dbReference type="NCBI Taxonomy" id="172846"/>
    <lineage>
        <taxon>Eukaryota</taxon>
        <taxon>Metazoa</taxon>
        <taxon>Ecdysozoa</taxon>
        <taxon>Arthropoda</taxon>
        <taxon>Chelicerata</taxon>
        <taxon>Arachnida</taxon>
        <taxon>Araneae</taxon>
        <taxon>Araneomorphae</taxon>
        <taxon>Entelegynae</taxon>
        <taxon>Araneoidea</taxon>
        <taxon>Araneidae</taxon>
        <taxon>Caerostris</taxon>
    </lineage>
</organism>
<dbReference type="Proteomes" id="UP001054945">
    <property type="component" value="Unassembled WGS sequence"/>
</dbReference>
<evidence type="ECO:0000313" key="2">
    <source>
        <dbReference type="Proteomes" id="UP001054945"/>
    </source>
</evidence>
<keyword evidence="2" id="KW-1185">Reference proteome</keyword>
<dbReference type="AlphaFoldDB" id="A0AAV4SZ30"/>
<dbReference type="EMBL" id="BPLR01010300">
    <property type="protein sequence ID" value="GIY38416.1"/>
    <property type="molecule type" value="Genomic_DNA"/>
</dbReference>
<proteinExistence type="predicted"/>
<protein>
    <submittedName>
        <fullName evidence="1">Uncharacterized protein</fullName>
    </submittedName>
</protein>